<keyword evidence="3" id="KW-1185">Reference proteome</keyword>
<dbReference type="RefSeq" id="WP_043842843.1">
    <property type="nucleotide sequence ID" value="NZ_AQQW01000003.1"/>
</dbReference>
<organism evidence="2 3">
    <name type="scientific">Roseivivax marinus</name>
    <dbReference type="NCBI Taxonomy" id="1379903"/>
    <lineage>
        <taxon>Bacteria</taxon>
        <taxon>Pseudomonadati</taxon>
        <taxon>Pseudomonadota</taxon>
        <taxon>Alphaproteobacteria</taxon>
        <taxon>Rhodobacterales</taxon>
        <taxon>Roseobacteraceae</taxon>
        <taxon>Roseivivax</taxon>
    </lineage>
</organism>
<evidence type="ECO:0000313" key="2">
    <source>
        <dbReference type="EMBL" id="ETW13516.1"/>
    </source>
</evidence>
<accession>W4HN25</accession>
<dbReference type="EMBL" id="AQQW01000003">
    <property type="protein sequence ID" value="ETW13516.1"/>
    <property type="molecule type" value="Genomic_DNA"/>
</dbReference>
<sequence length="136" mass="13807">MSLVATALLLLSAAWLLRLAALYVTGPVPVGYHAQLLEALDAPQSDGLRTLMRAIYTVLAGALAASAVGIAVLALLAHGQGASLALFGVALVTGLSCGTATLVLHGMERRVGPRTPWRTVAGICGLAILGLVLSLV</sequence>
<evidence type="ECO:0000256" key="1">
    <source>
        <dbReference type="SAM" id="Phobius"/>
    </source>
</evidence>
<reference evidence="2 3" key="1">
    <citation type="journal article" date="2014" name="Antonie Van Leeuwenhoek">
        <title>Roseivivax atlanticus sp. nov., isolated from surface seawater of the Atlantic Ocean.</title>
        <authorList>
            <person name="Li G."/>
            <person name="Lai Q."/>
            <person name="Liu X."/>
            <person name="Sun F."/>
            <person name="Shao Z."/>
        </authorList>
    </citation>
    <scope>NUCLEOTIDE SEQUENCE [LARGE SCALE GENOMIC DNA]</scope>
    <source>
        <strain evidence="2 3">22II-s10s</strain>
    </source>
</reference>
<comment type="caution">
    <text evidence="2">The sequence shown here is derived from an EMBL/GenBank/DDBJ whole genome shotgun (WGS) entry which is preliminary data.</text>
</comment>
<keyword evidence="1" id="KW-0472">Membrane</keyword>
<protein>
    <submittedName>
        <fullName evidence="2">Uncharacterized protein</fullName>
    </submittedName>
</protein>
<feature type="transmembrane region" description="Helical" evidence="1">
    <location>
        <begin position="54"/>
        <end position="77"/>
    </location>
</feature>
<proteinExistence type="predicted"/>
<evidence type="ECO:0000313" key="3">
    <source>
        <dbReference type="Proteomes" id="UP000019063"/>
    </source>
</evidence>
<keyword evidence="1" id="KW-0812">Transmembrane</keyword>
<feature type="transmembrane region" description="Helical" evidence="1">
    <location>
        <begin position="116"/>
        <end position="135"/>
    </location>
</feature>
<dbReference type="Proteomes" id="UP000019063">
    <property type="component" value="Unassembled WGS sequence"/>
</dbReference>
<name>W4HN25_9RHOB</name>
<gene>
    <name evidence="2" type="ORF">ATO8_05786</name>
</gene>
<dbReference type="AlphaFoldDB" id="W4HN25"/>
<dbReference type="STRING" id="1379903.ATO8_05786"/>
<keyword evidence="1" id="KW-1133">Transmembrane helix</keyword>
<feature type="transmembrane region" description="Helical" evidence="1">
    <location>
        <begin position="84"/>
        <end position="104"/>
    </location>
</feature>